<sequence>MRGEDSIYTLKRARLFPGTRDQVREARWWARTHTRPFPDVVDRVELVISELFTNAVRHTASGEDGGTVLCTLVGLVYGTVHLEVLDLGPRSDRPKTVARIMMPDPERPGGCGLFLTAALTKEWGRIPAEAGPGYLERGYTSVFDAEPASAPAPPWSAPATTGASEGGSGRDGYTGPMVTWAVFTTMATLPATG</sequence>
<reference evidence="4 5" key="1">
    <citation type="submission" date="2018-04" db="EMBL/GenBank/DDBJ databases">
        <title>Novel actinobacteria from marine sediment.</title>
        <authorList>
            <person name="Ng Z.Y."/>
            <person name="Tan G.Y.A."/>
        </authorList>
    </citation>
    <scope>NUCLEOTIDE SEQUENCE [LARGE SCALE GENOMIC DNA]</scope>
    <source>
        <strain evidence="4 5">TPS81</strain>
    </source>
</reference>
<dbReference type="EMBL" id="QEIN01000036">
    <property type="protein sequence ID" value="RCV60652.1"/>
    <property type="molecule type" value="Genomic_DNA"/>
</dbReference>
<name>A0A368T8E7_9ACTN</name>
<organism evidence="4 5">
    <name type="scientific">Marinitenerispora sediminis</name>
    <dbReference type="NCBI Taxonomy" id="1931232"/>
    <lineage>
        <taxon>Bacteria</taxon>
        <taxon>Bacillati</taxon>
        <taxon>Actinomycetota</taxon>
        <taxon>Actinomycetes</taxon>
        <taxon>Streptosporangiales</taxon>
        <taxon>Nocardiopsidaceae</taxon>
        <taxon>Marinitenerispora</taxon>
    </lineage>
</organism>
<dbReference type="InterPro" id="IPR050267">
    <property type="entry name" value="Anti-sigma-factor_SerPK"/>
</dbReference>
<evidence type="ECO:0000259" key="3">
    <source>
        <dbReference type="Pfam" id="PF13581"/>
    </source>
</evidence>
<feature type="domain" description="Histidine kinase/HSP90-like ATPase" evidence="3">
    <location>
        <begin position="17"/>
        <end position="122"/>
    </location>
</feature>
<dbReference type="RefSeq" id="WP_114397820.1">
    <property type="nucleotide sequence ID" value="NZ_QEIM01000049.1"/>
</dbReference>
<protein>
    <recommendedName>
        <fullName evidence="3">Histidine kinase/HSP90-like ATPase domain-containing protein</fullName>
    </recommendedName>
</protein>
<feature type="region of interest" description="Disordered" evidence="2">
    <location>
        <begin position="146"/>
        <end position="171"/>
    </location>
</feature>
<keyword evidence="1" id="KW-0418">Kinase</keyword>
<dbReference type="CDD" id="cd16936">
    <property type="entry name" value="HATPase_RsbW-like"/>
    <property type="match status" value="1"/>
</dbReference>
<keyword evidence="5" id="KW-1185">Reference proteome</keyword>
<dbReference type="GO" id="GO:0004674">
    <property type="term" value="F:protein serine/threonine kinase activity"/>
    <property type="evidence" value="ECO:0007669"/>
    <property type="project" value="UniProtKB-KW"/>
</dbReference>
<dbReference type="InterPro" id="IPR036890">
    <property type="entry name" value="HATPase_C_sf"/>
</dbReference>
<dbReference type="AlphaFoldDB" id="A0A368T8E7"/>
<comment type="caution">
    <text evidence="4">The sequence shown here is derived from an EMBL/GenBank/DDBJ whole genome shotgun (WGS) entry which is preliminary data.</text>
</comment>
<dbReference type="Proteomes" id="UP000253318">
    <property type="component" value="Unassembled WGS sequence"/>
</dbReference>
<dbReference type="Gene3D" id="3.30.565.10">
    <property type="entry name" value="Histidine kinase-like ATPase, C-terminal domain"/>
    <property type="match status" value="1"/>
</dbReference>
<keyword evidence="1" id="KW-0808">Transferase</keyword>
<proteinExistence type="predicted"/>
<dbReference type="OrthoDB" id="3435913at2"/>
<accession>A0A368T8E7</accession>
<dbReference type="PANTHER" id="PTHR35526:SF3">
    <property type="entry name" value="ANTI-SIGMA-F FACTOR RSBW"/>
    <property type="match status" value="1"/>
</dbReference>
<dbReference type="InterPro" id="IPR003594">
    <property type="entry name" value="HATPase_dom"/>
</dbReference>
<dbReference type="Pfam" id="PF13581">
    <property type="entry name" value="HATPase_c_2"/>
    <property type="match status" value="1"/>
</dbReference>
<evidence type="ECO:0000256" key="2">
    <source>
        <dbReference type="SAM" id="MobiDB-lite"/>
    </source>
</evidence>
<gene>
    <name evidence="4" type="ORF">DEF24_06560</name>
</gene>
<dbReference type="SUPFAM" id="SSF55874">
    <property type="entry name" value="ATPase domain of HSP90 chaperone/DNA topoisomerase II/histidine kinase"/>
    <property type="match status" value="1"/>
</dbReference>
<evidence type="ECO:0000313" key="5">
    <source>
        <dbReference type="Proteomes" id="UP000253318"/>
    </source>
</evidence>
<evidence type="ECO:0000313" key="4">
    <source>
        <dbReference type="EMBL" id="RCV60652.1"/>
    </source>
</evidence>
<dbReference type="PANTHER" id="PTHR35526">
    <property type="entry name" value="ANTI-SIGMA-F FACTOR RSBW-RELATED"/>
    <property type="match status" value="1"/>
</dbReference>
<keyword evidence="1" id="KW-0723">Serine/threonine-protein kinase</keyword>
<evidence type="ECO:0000256" key="1">
    <source>
        <dbReference type="ARBA" id="ARBA00022527"/>
    </source>
</evidence>